<gene>
    <name evidence="2" type="ORF">TOPH_01923</name>
</gene>
<dbReference type="AlphaFoldDB" id="A0A0L0NHS5"/>
<dbReference type="Proteomes" id="UP000036947">
    <property type="component" value="Unassembled WGS sequence"/>
</dbReference>
<accession>A0A0L0NHS5</accession>
<evidence type="ECO:0000259" key="1">
    <source>
        <dbReference type="Pfam" id="PF06985"/>
    </source>
</evidence>
<dbReference type="PANTHER" id="PTHR39596">
    <property type="match status" value="1"/>
</dbReference>
<evidence type="ECO:0000313" key="2">
    <source>
        <dbReference type="EMBL" id="KND93687.1"/>
    </source>
</evidence>
<evidence type="ECO:0000313" key="3">
    <source>
        <dbReference type="Proteomes" id="UP000036947"/>
    </source>
</evidence>
<reference evidence="2 3" key="1">
    <citation type="journal article" date="2015" name="BMC Genomics">
        <title>The genome of the truffle-parasite Tolypocladium ophioglossoides and the evolution of antifungal peptaibiotics.</title>
        <authorList>
            <person name="Quandt C.A."/>
            <person name="Bushley K.E."/>
            <person name="Spatafora J.W."/>
        </authorList>
    </citation>
    <scope>NUCLEOTIDE SEQUENCE [LARGE SCALE GENOMIC DNA]</scope>
    <source>
        <strain evidence="2 3">CBS 100239</strain>
    </source>
</reference>
<dbReference type="OrthoDB" id="2426273at2759"/>
<name>A0A0L0NHS5_TOLOC</name>
<feature type="domain" description="Heterokaryon incompatibility" evidence="1">
    <location>
        <begin position="406"/>
        <end position="494"/>
    </location>
</feature>
<protein>
    <recommendedName>
        <fullName evidence="1">Heterokaryon incompatibility domain-containing protein</fullName>
    </recommendedName>
</protein>
<dbReference type="PANTHER" id="PTHR39596:SF2">
    <property type="entry name" value="HET DOMAIN PROTEIN (AFU_ORTHOLOGUE AFUA_1G17550)-RELATED"/>
    <property type="match status" value="1"/>
</dbReference>
<organism evidence="2 3">
    <name type="scientific">Tolypocladium ophioglossoides (strain CBS 100239)</name>
    <name type="common">Snaketongue truffleclub</name>
    <name type="synonym">Elaphocordyceps ophioglossoides</name>
    <dbReference type="NCBI Taxonomy" id="1163406"/>
    <lineage>
        <taxon>Eukaryota</taxon>
        <taxon>Fungi</taxon>
        <taxon>Dikarya</taxon>
        <taxon>Ascomycota</taxon>
        <taxon>Pezizomycotina</taxon>
        <taxon>Sordariomycetes</taxon>
        <taxon>Hypocreomycetidae</taxon>
        <taxon>Hypocreales</taxon>
        <taxon>Ophiocordycipitaceae</taxon>
        <taxon>Tolypocladium</taxon>
    </lineage>
</organism>
<dbReference type="STRING" id="1163406.A0A0L0NHS5"/>
<sequence>MNCISTFQLVRGPGLSLSCLPLNTPSTPPQHPALFLAATPGSAALRPPRASQRDAMDLLCVPDEPSAPTERCPYVCVEAWDGGVYRMYPQRKGRSRLVPTGLRQIPDVPTPADQPFLEELYPTPLEELQPFLQTWLFFGLVAEFLGLNEVAPGVRLVDERDAAREIALLYEECVREDAGVSYLSGAAVLAKSPLVLERIKLAPDKVQRLVYLRQCLYYSVMMLHLMRTDLDYRSRNSIAALGELFSTGMHVAVTLAQPPIELPVVGQSWYRDYFKPGGALEAQMLRGGWCPSEIEKIRSQFQGVFTMHYMSRLRLGGRHGRHDACSLHACRAFQMDIDTYQPLHAGGDCDCAHVEVDASRSVSDILRSTGSYPVIRVEQSADGPDGPDGPDGLRLVAEPWTPGMPYVALSHVWADGLGNPNRNSLPRCQMALLARMTASVQEQAQPDQTGRGAPYRLWVDTLCCPVDLAGKLVALQSIADVYRQATHVLVLDSSLAAFTSEGAHPAELLLTTFGASAWMRRLWTLQEGALGNSLYIQFADRAVDSSALLLQLFEAGREDLRYLRMWQDVMTEFNQLQTRCAAPPSGETSGHTPPPLVYLQRALHYRTVSVASDEPLCIATLMALDTGYIAAAPDAEGRMVRAWELLSRAHGGLPVRIIFFAEETLDVPGWRWAPRSLLGSSVRDPVMGIDERILRFAEGGVDTTQKDRGDRGQARAGMPTPLGWKVRLPGCRLVPKPHIQGLPLHPWPDVINPVEDQLLLRDEAGRWVRIFDWYRSRKISVWTREERLGYDRRMDGPLCRSIDTGSCALIYDMPSTFDQTRTCLMVQVEDVGSGDMQRAALDLGGETSLRARRERAVMLAQLSDVEAKFMDIMAALACRIASDEVTQGLLSIQDRSSEAWKEGTAKVSTRIKEVVKESWAAHPEMERAVRESLGPDLEDYIWVMIPKLFSHHVAMEELPSEQMWFVD</sequence>
<dbReference type="InterPro" id="IPR010730">
    <property type="entry name" value="HET"/>
</dbReference>
<dbReference type="EMBL" id="LFRF01000003">
    <property type="protein sequence ID" value="KND93687.1"/>
    <property type="molecule type" value="Genomic_DNA"/>
</dbReference>
<comment type="caution">
    <text evidence="2">The sequence shown here is derived from an EMBL/GenBank/DDBJ whole genome shotgun (WGS) entry which is preliminary data.</text>
</comment>
<proteinExistence type="predicted"/>
<dbReference type="Pfam" id="PF06985">
    <property type="entry name" value="HET"/>
    <property type="match status" value="1"/>
</dbReference>
<keyword evidence="3" id="KW-1185">Reference proteome</keyword>